<dbReference type="GO" id="GO:0015485">
    <property type="term" value="F:cholesterol binding"/>
    <property type="evidence" value="ECO:0007669"/>
    <property type="project" value="TreeGrafter"/>
</dbReference>
<dbReference type="Gene3D" id="3.30.70.3490">
    <property type="match status" value="1"/>
</dbReference>
<name>H2V670_TAKRU</name>
<evidence type="ECO:0000256" key="4">
    <source>
        <dbReference type="ARBA" id="ARBA00008842"/>
    </source>
</evidence>
<dbReference type="InterPro" id="IPR041680">
    <property type="entry name" value="PH_8"/>
</dbReference>
<keyword evidence="10 14" id="KW-0445">Lipid transport</keyword>
<keyword evidence="12" id="KW-0472">Membrane</keyword>
<dbReference type="GO" id="GO:0005886">
    <property type="term" value="C:plasma membrane"/>
    <property type="evidence" value="ECO:0007669"/>
    <property type="project" value="UniProtKB-SubCell"/>
</dbReference>
<dbReference type="GO" id="GO:0005789">
    <property type="term" value="C:endoplasmic reticulum membrane"/>
    <property type="evidence" value="ECO:0007669"/>
    <property type="project" value="UniProtKB-SubCell"/>
</dbReference>
<dbReference type="InterPro" id="IPR011993">
    <property type="entry name" value="PH-like_dom_sf"/>
</dbReference>
<feature type="compositionally biased region" description="Low complexity" evidence="16">
    <location>
        <begin position="148"/>
        <end position="167"/>
    </location>
</feature>
<dbReference type="InterPro" id="IPR018494">
    <property type="entry name" value="Oxysterol-bd_CS"/>
</dbReference>
<gene>
    <name evidence="18" type="primary">osbpl6</name>
</gene>
<evidence type="ECO:0000313" key="19">
    <source>
        <dbReference type="Proteomes" id="UP000005226"/>
    </source>
</evidence>
<dbReference type="InterPro" id="IPR000648">
    <property type="entry name" value="Oxysterol-bd"/>
</dbReference>
<evidence type="ECO:0000256" key="1">
    <source>
        <dbReference type="ARBA" id="ARBA00004236"/>
    </source>
</evidence>
<feature type="domain" description="PH" evidence="17">
    <location>
        <begin position="24"/>
        <end position="119"/>
    </location>
</feature>
<dbReference type="FunFam" id="2.40.160.120:FF:000001">
    <property type="entry name" value="Oxysterol-binding protein"/>
    <property type="match status" value="1"/>
</dbReference>
<evidence type="ECO:0000256" key="7">
    <source>
        <dbReference type="ARBA" id="ARBA00022490"/>
    </source>
</evidence>
<dbReference type="Ensembl" id="ENSTRUT00000044855.3">
    <property type="protein sequence ID" value="ENSTRUP00000044704.3"/>
    <property type="gene ID" value="ENSTRUG00000017442.3"/>
</dbReference>
<comment type="similarity">
    <text evidence="4 13">Belongs to the OSBP family.</text>
</comment>
<dbReference type="SMART" id="SM00233">
    <property type="entry name" value="PH"/>
    <property type="match status" value="1"/>
</dbReference>
<feature type="region of interest" description="Disordered" evidence="16">
    <location>
        <begin position="132"/>
        <end position="167"/>
    </location>
</feature>
<dbReference type="PROSITE" id="PS50003">
    <property type="entry name" value="PH_DOMAIN"/>
    <property type="match status" value="1"/>
</dbReference>
<keyword evidence="11" id="KW-0446">Lipid-binding</keyword>
<evidence type="ECO:0000256" key="5">
    <source>
        <dbReference type="ARBA" id="ARBA00022448"/>
    </source>
</evidence>
<keyword evidence="5 14" id="KW-0813">Transport</keyword>
<keyword evidence="9" id="KW-0256">Endoplasmic reticulum</keyword>
<dbReference type="GeneTree" id="ENSGT00940000156791"/>
<organism evidence="18 19">
    <name type="scientific">Takifugu rubripes</name>
    <name type="common">Japanese pufferfish</name>
    <name type="synonym">Fugu rubripes</name>
    <dbReference type="NCBI Taxonomy" id="31033"/>
    <lineage>
        <taxon>Eukaryota</taxon>
        <taxon>Metazoa</taxon>
        <taxon>Chordata</taxon>
        <taxon>Craniata</taxon>
        <taxon>Vertebrata</taxon>
        <taxon>Euteleostomi</taxon>
        <taxon>Actinopterygii</taxon>
        <taxon>Neopterygii</taxon>
        <taxon>Teleostei</taxon>
        <taxon>Neoteleostei</taxon>
        <taxon>Acanthomorphata</taxon>
        <taxon>Eupercaria</taxon>
        <taxon>Tetraodontiformes</taxon>
        <taxon>Tetradontoidea</taxon>
        <taxon>Tetraodontidae</taxon>
        <taxon>Takifugu</taxon>
    </lineage>
</organism>
<evidence type="ECO:0000256" key="6">
    <source>
        <dbReference type="ARBA" id="ARBA00022475"/>
    </source>
</evidence>
<feature type="region of interest" description="Disordered" evidence="16">
    <location>
        <begin position="337"/>
        <end position="360"/>
    </location>
</feature>
<evidence type="ECO:0000256" key="9">
    <source>
        <dbReference type="ARBA" id="ARBA00022824"/>
    </source>
</evidence>
<dbReference type="AlphaFoldDB" id="H2V670"/>
<dbReference type="GO" id="GO:0097038">
    <property type="term" value="C:perinuclear endoplasmic reticulum"/>
    <property type="evidence" value="ECO:0007669"/>
    <property type="project" value="TreeGrafter"/>
</dbReference>
<dbReference type="SUPFAM" id="SSF50729">
    <property type="entry name" value="PH domain-like"/>
    <property type="match status" value="1"/>
</dbReference>
<dbReference type="PANTHER" id="PTHR10972:SF76">
    <property type="entry name" value="OXYSTEROL-BINDING PROTEIN-RELATED PROTEIN 6"/>
    <property type="match status" value="1"/>
</dbReference>
<keyword evidence="8" id="KW-0597">Phosphoprotein</keyword>
<evidence type="ECO:0000256" key="8">
    <source>
        <dbReference type="ARBA" id="ARBA00022553"/>
    </source>
</evidence>
<protein>
    <recommendedName>
        <fullName evidence="14">Oxysterol-binding protein</fullName>
    </recommendedName>
</protein>
<keyword evidence="19" id="KW-1185">Reference proteome</keyword>
<keyword evidence="7" id="KW-0963">Cytoplasm</keyword>
<reference evidence="18" key="2">
    <citation type="submission" date="2025-08" db="UniProtKB">
        <authorList>
            <consortium name="Ensembl"/>
        </authorList>
    </citation>
    <scope>IDENTIFICATION</scope>
</reference>
<dbReference type="GO" id="GO:0120015">
    <property type="term" value="F:sterol transfer activity"/>
    <property type="evidence" value="ECO:0007669"/>
    <property type="project" value="UniProtKB-ARBA"/>
</dbReference>
<evidence type="ECO:0000256" key="10">
    <source>
        <dbReference type="ARBA" id="ARBA00023055"/>
    </source>
</evidence>
<dbReference type="GO" id="GO:0006699">
    <property type="term" value="P:bile acid biosynthetic process"/>
    <property type="evidence" value="ECO:0007669"/>
    <property type="project" value="UniProtKB-ARBA"/>
</dbReference>
<dbReference type="SUPFAM" id="SSF144000">
    <property type="entry name" value="Oxysterol-binding protein-like"/>
    <property type="match status" value="1"/>
</dbReference>
<dbReference type="Pfam" id="PF01237">
    <property type="entry name" value="Oxysterol_BP"/>
    <property type="match status" value="1"/>
</dbReference>
<feature type="coiled-coil region" evidence="15">
    <location>
        <begin position="186"/>
        <end position="213"/>
    </location>
</feature>
<keyword evidence="6" id="KW-1003">Cell membrane</keyword>
<evidence type="ECO:0000256" key="16">
    <source>
        <dbReference type="SAM" id="MobiDB-lite"/>
    </source>
</evidence>
<evidence type="ECO:0000256" key="11">
    <source>
        <dbReference type="ARBA" id="ARBA00023121"/>
    </source>
</evidence>
<dbReference type="STRING" id="31033.ENSTRUP00000068440"/>
<dbReference type="Proteomes" id="UP000005226">
    <property type="component" value="Chromosome 1"/>
</dbReference>
<dbReference type="PANTHER" id="PTHR10972">
    <property type="entry name" value="OXYSTEROL-BINDING PROTEIN-RELATED"/>
    <property type="match status" value="1"/>
</dbReference>
<evidence type="ECO:0000256" key="2">
    <source>
        <dbReference type="ARBA" id="ARBA00004514"/>
    </source>
</evidence>
<reference evidence="18" key="3">
    <citation type="submission" date="2025-09" db="UniProtKB">
        <authorList>
            <consortium name="Ensembl"/>
        </authorList>
    </citation>
    <scope>IDENTIFICATION</scope>
</reference>
<keyword evidence="15" id="KW-0175">Coiled coil</keyword>
<dbReference type="Gene3D" id="2.40.160.120">
    <property type="match status" value="1"/>
</dbReference>
<evidence type="ECO:0000256" key="15">
    <source>
        <dbReference type="SAM" id="Coils"/>
    </source>
</evidence>
<comment type="subcellular location">
    <subcellularLocation>
        <location evidence="1">Cell membrane</location>
    </subcellularLocation>
    <subcellularLocation>
        <location evidence="2">Cytoplasm</location>
        <location evidence="2">Cytosol</location>
    </subcellularLocation>
    <subcellularLocation>
        <location evidence="3">Endoplasmic reticulum membrane</location>
    </subcellularLocation>
</comment>
<evidence type="ECO:0000256" key="3">
    <source>
        <dbReference type="ARBA" id="ARBA00004586"/>
    </source>
</evidence>
<dbReference type="InterPro" id="IPR037239">
    <property type="entry name" value="OSBP_sf"/>
</dbReference>
<proteinExistence type="inferred from homology"/>
<dbReference type="GO" id="GO:0005829">
    <property type="term" value="C:cytosol"/>
    <property type="evidence" value="ECO:0007669"/>
    <property type="project" value="UniProtKB-SubCell"/>
</dbReference>
<evidence type="ECO:0000256" key="14">
    <source>
        <dbReference type="RuleBase" id="RU003845"/>
    </source>
</evidence>
<accession>H2V670</accession>
<dbReference type="Pfam" id="PF15409">
    <property type="entry name" value="PH_8"/>
    <property type="match status" value="1"/>
</dbReference>
<evidence type="ECO:0000313" key="18">
    <source>
        <dbReference type="Ensembl" id="ENSTRUP00000044704.3"/>
    </source>
</evidence>
<dbReference type="CDD" id="cd13287">
    <property type="entry name" value="PH_ORP3_ORP6_ORP7"/>
    <property type="match status" value="1"/>
</dbReference>
<reference evidence="18 19" key="1">
    <citation type="journal article" date="2011" name="Genome Biol. Evol.">
        <title>Integration of the genetic map and genome assembly of fugu facilitates insights into distinct features of genome evolution in teleosts and mammals.</title>
        <authorList>
            <person name="Kai W."/>
            <person name="Kikuchi K."/>
            <person name="Tohari S."/>
            <person name="Chew A.K."/>
            <person name="Tay A."/>
            <person name="Fujiwara A."/>
            <person name="Hosoya S."/>
            <person name="Suetake H."/>
            <person name="Naruse K."/>
            <person name="Brenner S."/>
            <person name="Suzuki Y."/>
            <person name="Venkatesh B."/>
        </authorList>
    </citation>
    <scope>NUCLEOTIDE SEQUENCE [LARGE SCALE GENOMIC DNA]</scope>
</reference>
<feature type="compositionally biased region" description="Low complexity" evidence="16">
    <location>
        <begin position="337"/>
        <end position="350"/>
    </location>
</feature>
<evidence type="ECO:0000256" key="12">
    <source>
        <dbReference type="ARBA" id="ARBA00023136"/>
    </source>
</evidence>
<sequence>RKTSKDSWEIIEGLKIGQSNVQRPDKHEGFMLKKRKWPLKGWHKRFFVLDNGILKYSKSPIDIQKGKLHGSIDVGLSVMSIKKRARRIDLDTEEHIYHLKIKSQDIFDAWVSKLRHHRLYRQNEIVRSPRDATMRTFPPPAAVESPHSLPWQQAAPSSSSNNSSLPASYSNGQSKVVAWLQESEEMDKCAEELARCQSNLTELSRLLQSLEILQRTQSAPNFIEMQTNCVEISKKEKRLNRRWRTKSVGKDAKFQLQVPLSASMSPIRLHSSNPNLCAELVDFQPPVSRLTDSVECSSDYIKLQEEFCTIAQKVHSLLKSAFNTVAIEKEKIKQILSDQEQSDQSSQINSLRKSLSQAEEQMGIPLTQQASNESRLSMSESVSEFFDAQEVLLSASSSENEGSDDESYVSDVSDNISEDNASVTDNISRQNFAGSAFRNGRRTCLPAPCPDTSNINLWNILRNNIGKDLSKVSMPVELNEPLNTLQRMCEEVEYSELLDKAADTEDPFERMVLVAAFAVSGYSSTYYRAGSKPFNPLLGETYECIREDKGFCFFSEQVSHHPPISACHCESKNFTFWQDVRWKNKFWGKSMEILPIGTVNLTIPRFGDHYEWNKVTTCVHNILSGRRWIEHYGEITIRNMKSSACLCKLTFVKGNYWSSNVNEVQGFVMDQEGKVIHRLFGKWHEGLYCGVPPSAKCVWRPGGRPAERCVGTWPPPTLTPDSRRYLEEGNLEMASSEKQRIEDLQRTRRRWREDSNVKQEPCFFKERWVSNNTYWELRKNPGFINMECAVSLW</sequence>
<dbReference type="Gene3D" id="2.30.29.30">
    <property type="entry name" value="Pleckstrin-homology domain (PH domain)/Phosphotyrosine-binding domain (PTB)"/>
    <property type="match status" value="1"/>
</dbReference>
<dbReference type="GO" id="GO:0031965">
    <property type="term" value="C:nuclear membrane"/>
    <property type="evidence" value="ECO:0007669"/>
    <property type="project" value="TreeGrafter"/>
</dbReference>
<dbReference type="FunFam" id="2.30.29.30:FF:000011">
    <property type="entry name" value="Oxysterol-binding protein"/>
    <property type="match status" value="1"/>
</dbReference>
<evidence type="ECO:0000259" key="17">
    <source>
        <dbReference type="PROSITE" id="PS50003"/>
    </source>
</evidence>
<dbReference type="PROSITE" id="PS01013">
    <property type="entry name" value="OSBP"/>
    <property type="match status" value="1"/>
</dbReference>
<evidence type="ECO:0000256" key="13">
    <source>
        <dbReference type="RuleBase" id="RU003844"/>
    </source>
</evidence>
<dbReference type="InterPro" id="IPR001849">
    <property type="entry name" value="PH_domain"/>
</dbReference>